<reference evidence="1 2" key="1">
    <citation type="submission" date="2014-07" db="EMBL/GenBank/DDBJ databases">
        <title>Genome Sequencing of Dermacoccus nishinomiyaensis.</title>
        <authorList>
            <person name="Hong K.W."/>
            <person name="Chan K.G."/>
        </authorList>
    </citation>
    <scope>NUCLEOTIDE SEQUENCE [LARGE SCALE GENOMIC DNA]</scope>
    <source>
        <strain evidence="1 2">M25</strain>
    </source>
</reference>
<evidence type="ECO:0000313" key="1">
    <source>
        <dbReference type="EMBL" id="AIF41348.1"/>
    </source>
</evidence>
<accession>A0A075JMH3</accession>
<gene>
    <name evidence="1" type="ORF">HX89_10810</name>
</gene>
<name>A0A075JMH3_9MICO</name>
<sequence>MHVVVVVEHLDLVAGTLPMSSWPARFAPLSSIGTMLGSGGFVEVVTRTTRAMRTWVLRALFETTSQGFSPWPRSRQ</sequence>
<dbReference type="Proteomes" id="UP000027986">
    <property type="component" value="Chromosome"/>
</dbReference>
<proteinExistence type="predicted"/>
<evidence type="ECO:0000313" key="2">
    <source>
        <dbReference type="Proteomes" id="UP000027986"/>
    </source>
</evidence>
<dbReference type="AlphaFoldDB" id="A0A075JMH3"/>
<dbReference type="HOGENOM" id="CLU_2648522_0_0_11"/>
<keyword evidence="2" id="KW-1185">Reference proteome</keyword>
<dbReference type="KEGG" id="dni:HX89_10810"/>
<dbReference type="EMBL" id="CP008889">
    <property type="protein sequence ID" value="AIF41348.1"/>
    <property type="molecule type" value="Genomic_DNA"/>
</dbReference>
<organism evidence="1 2">
    <name type="scientific">Dermacoccus nishinomiyaensis</name>
    <dbReference type="NCBI Taxonomy" id="1274"/>
    <lineage>
        <taxon>Bacteria</taxon>
        <taxon>Bacillati</taxon>
        <taxon>Actinomycetota</taxon>
        <taxon>Actinomycetes</taxon>
        <taxon>Micrococcales</taxon>
        <taxon>Dermacoccaceae</taxon>
        <taxon>Dermacoccus</taxon>
    </lineage>
</organism>
<protein>
    <submittedName>
        <fullName evidence="1">Uncharacterized protein</fullName>
    </submittedName>
</protein>